<dbReference type="RefSeq" id="WP_379031267.1">
    <property type="nucleotide sequence ID" value="NZ_JBHTLN010000001.1"/>
</dbReference>
<protein>
    <submittedName>
        <fullName evidence="2">Uncharacterized protein</fullName>
    </submittedName>
</protein>
<evidence type="ECO:0000256" key="1">
    <source>
        <dbReference type="SAM" id="MobiDB-lite"/>
    </source>
</evidence>
<sequence>MQNRTNLGMSIGQMLSSANGGNNSFMQGQQAGADIAYRKAAADKMNAEAESERAAQLARSDDGLAKTLLAGIGADSEDGRRDFNASLSGTYQPPTQPLAFIDGGKELPAPEYVAKFPELQNRYSTLKQMLALGDKDITHLPKTIQGDQRNAITANLGNATPQEAAKIGLRASALEGNVNPLEMQKAAILYGLTNGENSVDAQNALLLSQGKTRFDNTGDVGVIDLLTGNQDLNVIGTTRADENTGKANQANTAADLNTAKVDQTVASTNLNNANTGLVQAKTANEKLKPTTSKGSKGNATLPTPALKMQQEELEAIGTVAGTNSDLSAIKAQIENGTLKLGTFTNFLSGAKNYLGQSDESSQAYSTLQAMLEKARNASLQLNKGVQTDGDAQRAWNELITNLNDPEVVKKRLGEIVGYNERAVKLRKAKVNNLRSNYGAGPMDFSEFDSPNTSVKSKTPANTNPASSGQDQAAISWAKSNPNDPRAKQILQLNGQ</sequence>
<evidence type="ECO:0000313" key="2">
    <source>
        <dbReference type="EMBL" id="MFD1121827.1"/>
    </source>
</evidence>
<accession>A0ABW3PA76</accession>
<reference evidence="3" key="1">
    <citation type="journal article" date="2019" name="Int. J. Syst. Evol. Microbiol.">
        <title>The Global Catalogue of Microorganisms (GCM) 10K type strain sequencing project: providing services to taxonomists for standard genome sequencing and annotation.</title>
        <authorList>
            <consortium name="The Broad Institute Genomics Platform"/>
            <consortium name="The Broad Institute Genome Sequencing Center for Infectious Disease"/>
            <person name="Wu L."/>
            <person name="Ma J."/>
        </authorList>
    </citation>
    <scope>NUCLEOTIDE SEQUENCE [LARGE SCALE GENOMIC DNA]</scope>
    <source>
        <strain evidence="3">CCUG 58411</strain>
    </source>
</reference>
<feature type="compositionally biased region" description="Polar residues" evidence="1">
    <location>
        <begin position="448"/>
        <end position="482"/>
    </location>
</feature>
<keyword evidence="3" id="KW-1185">Reference proteome</keyword>
<name>A0ABW3PA76_9PROT</name>
<comment type="caution">
    <text evidence="2">The sequence shown here is derived from an EMBL/GenBank/DDBJ whole genome shotgun (WGS) entry which is preliminary data.</text>
</comment>
<gene>
    <name evidence="2" type="ORF">ACFQ2T_04880</name>
</gene>
<dbReference type="Proteomes" id="UP001597206">
    <property type="component" value="Unassembled WGS sequence"/>
</dbReference>
<evidence type="ECO:0000313" key="3">
    <source>
        <dbReference type="Proteomes" id="UP001597206"/>
    </source>
</evidence>
<proteinExistence type="predicted"/>
<organism evidence="2 3">
    <name type="scientific">Methylophilus flavus</name>
    <dbReference type="NCBI Taxonomy" id="640084"/>
    <lineage>
        <taxon>Bacteria</taxon>
        <taxon>Pseudomonadati</taxon>
        <taxon>Pseudomonadota</taxon>
        <taxon>Betaproteobacteria</taxon>
        <taxon>Nitrosomonadales</taxon>
        <taxon>Methylophilaceae</taxon>
        <taxon>Methylophilus</taxon>
    </lineage>
</organism>
<dbReference type="EMBL" id="JBHTLN010000001">
    <property type="protein sequence ID" value="MFD1121827.1"/>
    <property type="molecule type" value="Genomic_DNA"/>
</dbReference>
<feature type="region of interest" description="Disordered" evidence="1">
    <location>
        <begin position="439"/>
        <end position="495"/>
    </location>
</feature>